<feature type="compositionally biased region" description="Polar residues" evidence="1">
    <location>
        <begin position="347"/>
        <end position="360"/>
    </location>
</feature>
<dbReference type="InterPro" id="IPR006966">
    <property type="entry name" value="Peroxin-3"/>
</dbReference>
<sequence length="650" mass="72879">MSSRTNDPWQKRIRRLFFFVGTASTVWFVSSYIFERMKETRIKAIKEKKQKDLMRNHFTSLISTISYTLYALLPTIQPQLFDEYNVEEISQALQGLSSTSVSNPEENGSNLSESTNSLNPNLDNATETTAGNSLLLSDAVPHIDTHHGGSQHQQNAEPGTRAEGSPIAQSEQSESHTPEITYSSVLQNDSGASTSESWASEFQRRRESTSNSDETESEGNLGSSIGHIDTEDAMSSVVSQSISLPPTDTSSPSPPSDLSRSEQLHPSPPRSEPKQNKYHGMSKKELWKELKLQSLTRTITTIYLLPMLYILTSSQLSILARSKYMKDIQASLEPSPIPSEDDHASEGTRTPRNVGPSQTQTRKRAGWFSSFSTESMGLSEYKDSSSSSSSIIPNPLSILPTSITSYLPSFIAPSPNSTANHQPSAATIESEDLLAWKKQEEEELKAEAEKLFLTYSWWFLNKGWRLISERVEESVQKIFGNMPLKKEFTIEDWELKLKEVRAEIEMELSTNSTIELYDFTSHILPNPSISSKDIDIPYPKSPLDHSIYLKELYDQSKEQISSSDGRYLIEKGISTLLGNLINSLKNQLYNNPSYDFNDTKRLVDCLPEINKWGKDLWEGIPDSGVEALLAVPEYESFSALIFGDWSPRSS</sequence>
<proteinExistence type="predicted"/>
<dbReference type="GO" id="GO:0045046">
    <property type="term" value="P:protein import into peroxisome membrane"/>
    <property type="evidence" value="ECO:0007669"/>
    <property type="project" value="TreeGrafter"/>
</dbReference>
<evidence type="ECO:0000256" key="1">
    <source>
        <dbReference type="SAM" id="MobiDB-lite"/>
    </source>
</evidence>
<dbReference type="GO" id="GO:0030674">
    <property type="term" value="F:protein-macromolecule adaptor activity"/>
    <property type="evidence" value="ECO:0007669"/>
    <property type="project" value="TreeGrafter"/>
</dbReference>
<gene>
    <name evidence="3" type="ORF">L201_002893</name>
</gene>
<keyword evidence="2" id="KW-0472">Membrane</keyword>
<organism evidence="3 4">
    <name type="scientific">Kwoniella dendrophila CBS 6074</name>
    <dbReference type="NCBI Taxonomy" id="1295534"/>
    <lineage>
        <taxon>Eukaryota</taxon>
        <taxon>Fungi</taxon>
        <taxon>Dikarya</taxon>
        <taxon>Basidiomycota</taxon>
        <taxon>Agaricomycotina</taxon>
        <taxon>Tremellomycetes</taxon>
        <taxon>Tremellales</taxon>
        <taxon>Cryptococcaceae</taxon>
        <taxon>Kwoniella</taxon>
    </lineage>
</organism>
<protein>
    <recommendedName>
        <fullName evidence="5">Peroxin-3</fullName>
    </recommendedName>
</protein>
<dbReference type="Proteomes" id="UP001355207">
    <property type="component" value="Chromosome 3"/>
</dbReference>
<feature type="compositionally biased region" description="Polar residues" evidence="1">
    <location>
        <begin position="178"/>
        <end position="200"/>
    </location>
</feature>
<keyword evidence="2" id="KW-0812">Transmembrane</keyword>
<dbReference type="EMBL" id="CP144100">
    <property type="protein sequence ID" value="WWC87991.1"/>
    <property type="molecule type" value="Genomic_DNA"/>
</dbReference>
<evidence type="ECO:0000313" key="3">
    <source>
        <dbReference type="EMBL" id="WWC87991.1"/>
    </source>
</evidence>
<evidence type="ECO:0000256" key="2">
    <source>
        <dbReference type="SAM" id="Phobius"/>
    </source>
</evidence>
<dbReference type="PANTHER" id="PTHR28080">
    <property type="entry name" value="PEROXISOMAL BIOGENESIS FACTOR 3"/>
    <property type="match status" value="1"/>
</dbReference>
<feature type="transmembrane region" description="Helical" evidence="2">
    <location>
        <begin position="16"/>
        <end position="34"/>
    </location>
</feature>
<dbReference type="Pfam" id="PF04882">
    <property type="entry name" value="Peroxin-3"/>
    <property type="match status" value="1"/>
</dbReference>
<keyword evidence="2" id="KW-1133">Transmembrane helix</keyword>
<dbReference type="RefSeq" id="XP_066074754.1">
    <property type="nucleotide sequence ID" value="XM_066218657.1"/>
</dbReference>
<accession>A0AAX4JRC5</accession>
<dbReference type="GeneID" id="91093564"/>
<feature type="compositionally biased region" description="Polar residues" evidence="1">
    <location>
        <begin position="148"/>
        <end position="157"/>
    </location>
</feature>
<evidence type="ECO:0008006" key="5">
    <source>
        <dbReference type="Google" id="ProtNLM"/>
    </source>
</evidence>
<feature type="region of interest" description="Disordered" evidence="1">
    <location>
        <begin position="141"/>
        <end position="280"/>
    </location>
</feature>
<evidence type="ECO:0000313" key="4">
    <source>
        <dbReference type="Proteomes" id="UP001355207"/>
    </source>
</evidence>
<dbReference type="AlphaFoldDB" id="A0AAX4JRC5"/>
<feature type="region of interest" description="Disordered" evidence="1">
    <location>
        <begin position="97"/>
        <end position="128"/>
    </location>
</feature>
<keyword evidence="4" id="KW-1185">Reference proteome</keyword>
<dbReference type="GO" id="GO:0005778">
    <property type="term" value="C:peroxisomal membrane"/>
    <property type="evidence" value="ECO:0007669"/>
    <property type="project" value="InterPro"/>
</dbReference>
<feature type="region of interest" description="Disordered" evidence="1">
    <location>
        <begin position="332"/>
        <end position="364"/>
    </location>
</feature>
<reference evidence="3 4" key="1">
    <citation type="submission" date="2024-01" db="EMBL/GenBank/DDBJ databases">
        <title>Comparative genomics of Cryptococcus and Kwoniella reveals pathogenesis evolution and contrasting modes of karyotype evolution via chromosome fusion or intercentromeric recombination.</title>
        <authorList>
            <person name="Coelho M.A."/>
            <person name="David-Palma M."/>
            <person name="Shea T."/>
            <person name="Bowers K."/>
            <person name="McGinley-Smith S."/>
            <person name="Mohammad A.W."/>
            <person name="Gnirke A."/>
            <person name="Yurkov A.M."/>
            <person name="Nowrousian M."/>
            <person name="Sun S."/>
            <person name="Cuomo C.A."/>
            <person name="Heitman J."/>
        </authorList>
    </citation>
    <scope>NUCLEOTIDE SEQUENCE [LARGE SCALE GENOMIC DNA]</scope>
    <source>
        <strain evidence="3 4">CBS 6074</strain>
    </source>
</reference>
<name>A0AAX4JRC5_9TREE</name>
<dbReference type="PANTHER" id="PTHR28080:SF1">
    <property type="entry name" value="PEROXISOMAL BIOGENESIS FACTOR 3"/>
    <property type="match status" value="1"/>
</dbReference>
<feature type="transmembrane region" description="Helical" evidence="2">
    <location>
        <begin position="55"/>
        <end position="73"/>
    </location>
</feature>